<dbReference type="EMBL" id="ML208727">
    <property type="protein sequence ID" value="TFK60830.1"/>
    <property type="molecule type" value="Genomic_DNA"/>
</dbReference>
<accession>A0ACD3A605</accession>
<evidence type="ECO:0000313" key="2">
    <source>
        <dbReference type="Proteomes" id="UP000308600"/>
    </source>
</evidence>
<evidence type="ECO:0000313" key="1">
    <source>
        <dbReference type="EMBL" id="TFK60830.1"/>
    </source>
</evidence>
<proteinExistence type="predicted"/>
<keyword evidence="2" id="KW-1185">Reference proteome</keyword>
<dbReference type="Proteomes" id="UP000308600">
    <property type="component" value="Unassembled WGS sequence"/>
</dbReference>
<organism evidence="1 2">
    <name type="scientific">Pluteus cervinus</name>
    <dbReference type="NCBI Taxonomy" id="181527"/>
    <lineage>
        <taxon>Eukaryota</taxon>
        <taxon>Fungi</taxon>
        <taxon>Dikarya</taxon>
        <taxon>Basidiomycota</taxon>
        <taxon>Agaricomycotina</taxon>
        <taxon>Agaricomycetes</taxon>
        <taxon>Agaricomycetidae</taxon>
        <taxon>Agaricales</taxon>
        <taxon>Pluteineae</taxon>
        <taxon>Pluteaceae</taxon>
        <taxon>Pluteus</taxon>
    </lineage>
</organism>
<sequence>MANIFAFWGIWPPHGEAKRLILGWPAVRRWMAYPEPGRIHIITQQRLRAFFDTLSSWNTFASHRFFRSFANLRILKIPVPHSQEFACAMAIVLPNSITTLVFRIGRDADFMTCGTFANYCPRLEVLGFKYFARLPCSQMHNGWDCYTPEKVAELSPTEPWFTPAWTRMLSAFGESKCPIMTVNIMSTIPCVPFDDTLQRTLDSWSTILPSLNWVFFRAVWFRLAEPWRFEQRPGYPREKGPQPVDSDSVEARKDIGGAWKNVRGTWNQWIDFQGVSLLPKEVGDFDNLCSTHFRSVHFDSL</sequence>
<name>A0ACD3A605_9AGAR</name>
<protein>
    <submittedName>
        <fullName evidence="1">Uncharacterized protein</fullName>
    </submittedName>
</protein>
<gene>
    <name evidence="1" type="ORF">BDN72DRAFT_904648</name>
</gene>
<reference evidence="1 2" key="1">
    <citation type="journal article" date="2019" name="Nat. Ecol. Evol.">
        <title>Megaphylogeny resolves global patterns of mushroom evolution.</title>
        <authorList>
            <person name="Varga T."/>
            <person name="Krizsan K."/>
            <person name="Foldi C."/>
            <person name="Dima B."/>
            <person name="Sanchez-Garcia M."/>
            <person name="Sanchez-Ramirez S."/>
            <person name="Szollosi G.J."/>
            <person name="Szarkandi J.G."/>
            <person name="Papp V."/>
            <person name="Albert L."/>
            <person name="Andreopoulos W."/>
            <person name="Angelini C."/>
            <person name="Antonin V."/>
            <person name="Barry K.W."/>
            <person name="Bougher N.L."/>
            <person name="Buchanan P."/>
            <person name="Buyck B."/>
            <person name="Bense V."/>
            <person name="Catcheside P."/>
            <person name="Chovatia M."/>
            <person name="Cooper J."/>
            <person name="Damon W."/>
            <person name="Desjardin D."/>
            <person name="Finy P."/>
            <person name="Geml J."/>
            <person name="Haridas S."/>
            <person name="Hughes K."/>
            <person name="Justo A."/>
            <person name="Karasinski D."/>
            <person name="Kautmanova I."/>
            <person name="Kiss B."/>
            <person name="Kocsube S."/>
            <person name="Kotiranta H."/>
            <person name="LaButti K.M."/>
            <person name="Lechner B.E."/>
            <person name="Liimatainen K."/>
            <person name="Lipzen A."/>
            <person name="Lukacs Z."/>
            <person name="Mihaltcheva S."/>
            <person name="Morgado L.N."/>
            <person name="Niskanen T."/>
            <person name="Noordeloos M.E."/>
            <person name="Ohm R.A."/>
            <person name="Ortiz-Santana B."/>
            <person name="Ovrebo C."/>
            <person name="Racz N."/>
            <person name="Riley R."/>
            <person name="Savchenko A."/>
            <person name="Shiryaev A."/>
            <person name="Soop K."/>
            <person name="Spirin V."/>
            <person name="Szebenyi C."/>
            <person name="Tomsovsky M."/>
            <person name="Tulloss R.E."/>
            <person name="Uehling J."/>
            <person name="Grigoriev I.V."/>
            <person name="Vagvolgyi C."/>
            <person name="Papp T."/>
            <person name="Martin F.M."/>
            <person name="Miettinen O."/>
            <person name="Hibbett D.S."/>
            <person name="Nagy L.G."/>
        </authorList>
    </citation>
    <scope>NUCLEOTIDE SEQUENCE [LARGE SCALE GENOMIC DNA]</scope>
    <source>
        <strain evidence="1 2">NL-1719</strain>
    </source>
</reference>